<dbReference type="InterPro" id="IPR000073">
    <property type="entry name" value="AB_hydrolase_1"/>
</dbReference>
<evidence type="ECO:0000259" key="4">
    <source>
        <dbReference type="Pfam" id="PF00561"/>
    </source>
</evidence>
<dbReference type="Pfam" id="PF08386">
    <property type="entry name" value="Abhydrolase_4"/>
    <property type="match status" value="1"/>
</dbReference>
<reference evidence="6 7" key="1">
    <citation type="journal article" date="2012" name="J. Bacteriol.">
        <title>Draft genome of Streptomyces tsukubaensis NRRL 18488, the producer of the clinically important immunosuppressant tacrolimus (FK506).</title>
        <authorList>
            <person name="Barreiro C."/>
            <person name="Prieto C."/>
            <person name="Sola-Landa A."/>
            <person name="Solera E."/>
            <person name="Martinez-Castro M."/>
            <person name="Perez-Redondo R."/>
            <person name="Garcia-Estrada C."/>
            <person name="Aparicio J.F."/>
            <person name="Fernandez-Martinez L.T."/>
            <person name="Santos-Aberturas J."/>
            <person name="Salehi-Najafabadi Z."/>
            <person name="Rodriguez-Garcia A."/>
            <person name="Tauch A."/>
            <person name="Martin J.F."/>
        </authorList>
    </citation>
    <scope>NUCLEOTIDE SEQUENCE [LARGE SCALE GENOMIC DNA]</scope>
    <source>
        <strain evidence="7">DSM 42081 / NBRC 108919 / NRRL 18488 / 9993</strain>
    </source>
</reference>
<dbReference type="Pfam" id="PF00561">
    <property type="entry name" value="Abhydrolase_1"/>
    <property type="match status" value="1"/>
</dbReference>
<evidence type="ECO:0000256" key="3">
    <source>
        <dbReference type="ARBA" id="ARBA00022801"/>
    </source>
</evidence>
<evidence type="ECO:0000259" key="5">
    <source>
        <dbReference type="Pfam" id="PF08386"/>
    </source>
</evidence>
<proteinExistence type="inferred from homology"/>
<feature type="domain" description="Peptidase S33 tripeptidyl aminopeptidase-like C-terminal" evidence="5">
    <location>
        <begin position="405"/>
        <end position="504"/>
    </location>
</feature>
<sequence>MLLRRRATSMAALGFAALIAPALLGTGGAAAVTAALLGTGGAAAVTAGAGSSVAASGVVSSLAWQGCGGDIPATVECATLKVPLDHSKPGGRKITVSLSRIKAADPGKRRGVLLFNPGGPSASGLFYPLALSGYLPDSVKDRYDLIGFDPRGVGASSPLACGTTNADERKTYRPYAKATFAKDVAWARDIADRCRNHNIEMLPYINTRNTARDMDFIRGALGERKISYFGLSYGTYLGSVYIQLFPNRADRFVLDSGVDPGRVWRSMAQSWAVQAEATFDRWTEWTARHAAQYGLGDTPAEVEKLFWNIVARADREPLDLGGTVFNGADVREYIRWEIPQPPLAARTLGLLRDAAAGKPVPAFPVFVPTDNELASFTAVMCGDVRWPTDPAVYRADARRDSVRYPLYGDSVSNIFPCAFWDRPAEAATRIDNKVPALIVQNEWDPQTPLATALGLRSALKGSRLVTVDEGQGHGVYLRGVSTCADDVATAYLTTGRLPAGDVTCAATASPAGVGFRSTAPDSASARLFFGR</sequence>
<dbReference type="PANTHER" id="PTHR43248:SF29">
    <property type="entry name" value="TRIPEPTIDYL AMINOPEPTIDASE"/>
    <property type="match status" value="1"/>
</dbReference>
<dbReference type="AlphaFoldDB" id="A0A7G3U7A3"/>
<keyword evidence="7" id="KW-1185">Reference proteome</keyword>
<dbReference type="InterPro" id="IPR013595">
    <property type="entry name" value="Pept_S33_TAP-like_C"/>
</dbReference>
<protein>
    <submittedName>
        <fullName evidence="6">Alpha/beta hydrolase</fullName>
    </submittedName>
</protein>
<name>A0A7G3U7A3_STRT9</name>
<feature type="domain" description="AB hydrolase-1" evidence="4">
    <location>
        <begin position="112"/>
        <end position="289"/>
    </location>
</feature>
<accession>A0A7G3U7A3</accession>
<dbReference type="EMBL" id="CP029159">
    <property type="protein sequence ID" value="QKM66186.1"/>
    <property type="molecule type" value="Genomic_DNA"/>
</dbReference>
<dbReference type="SUPFAM" id="SSF53474">
    <property type="entry name" value="alpha/beta-Hydrolases"/>
    <property type="match status" value="1"/>
</dbReference>
<dbReference type="InterPro" id="IPR029058">
    <property type="entry name" value="AB_hydrolase_fold"/>
</dbReference>
<keyword evidence="2" id="KW-0732">Signal</keyword>
<keyword evidence="3 6" id="KW-0378">Hydrolase</keyword>
<dbReference type="PANTHER" id="PTHR43248">
    <property type="entry name" value="2-SUCCINYL-6-HYDROXY-2,4-CYCLOHEXADIENE-1-CARBOXYLATE SYNTHASE"/>
    <property type="match status" value="1"/>
</dbReference>
<evidence type="ECO:0000256" key="1">
    <source>
        <dbReference type="ARBA" id="ARBA00010088"/>
    </source>
</evidence>
<gene>
    <name evidence="6" type="ORF">STSU_002410</name>
</gene>
<dbReference type="InterPro" id="IPR051601">
    <property type="entry name" value="Serine_prot/Carboxylest_S33"/>
</dbReference>
<dbReference type="Gene3D" id="3.40.50.1820">
    <property type="entry name" value="alpha/beta hydrolase"/>
    <property type="match status" value="1"/>
</dbReference>
<organism evidence="6 7">
    <name type="scientific">Streptomyces tsukubensis (strain DSM 42081 / NBRC 108919 / NRRL 18488 / 9993)</name>
    <dbReference type="NCBI Taxonomy" id="1114943"/>
    <lineage>
        <taxon>Bacteria</taxon>
        <taxon>Bacillati</taxon>
        <taxon>Actinomycetota</taxon>
        <taxon>Actinomycetes</taxon>
        <taxon>Kitasatosporales</taxon>
        <taxon>Streptomycetaceae</taxon>
        <taxon>Streptomyces</taxon>
    </lineage>
</organism>
<evidence type="ECO:0000313" key="6">
    <source>
        <dbReference type="EMBL" id="QKM66186.1"/>
    </source>
</evidence>
<dbReference type="Proteomes" id="UP000005940">
    <property type="component" value="Chromosome"/>
</dbReference>
<comment type="similarity">
    <text evidence="1">Belongs to the peptidase S33 family.</text>
</comment>
<dbReference type="ESTHER" id="strt9-a0a7g3u7a3">
    <property type="family name" value="Tiancimycin-TnmK-Tripeptidase-HIP"/>
</dbReference>
<evidence type="ECO:0000256" key="2">
    <source>
        <dbReference type="ARBA" id="ARBA00022729"/>
    </source>
</evidence>
<dbReference type="GO" id="GO:0016787">
    <property type="term" value="F:hydrolase activity"/>
    <property type="evidence" value="ECO:0007669"/>
    <property type="project" value="UniProtKB-KW"/>
</dbReference>
<evidence type="ECO:0000313" key="7">
    <source>
        <dbReference type="Proteomes" id="UP000005940"/>
    </source>
</evidence>